<gene>
    <name evidence="2" type="ORF">CVT25_014042</name>
</gene>
<dbReference type="Proteomes" id="UP000283269">
    <property type="component" value="Unassembled WGS sequence"/>
</dbReference>
<sequence>MAMTSYMHTQYNNNNNNTGPMGNEGVGIEVQGKARWVGHKAERGEAMNEAATPPPTMAGTTRINNNNNNMHGMYHDTYRQQQQHAWHIPQHVQRERLHA</sequence>
<organism evidence="2 3">
    <name type="scientific">Psilocybe cyanescens</name>
    <dbReference type="NCBI Taxonomy" id="93625"/>
    <lineage>
        <taxon>Eukaryota</taxon>
        <taxon>Fungi</taxon>
        <taxon>Dikarya</taxon>
        <taxon>Basidiomycota</taxon>
        <taxon>Agaricomycotina</taxon>
        <taxon>Agaricomycetes</taxon>
        <taxon>Agaricomycetidae</taxon>
        <taxon>Agaricales</taxon>
        <taxon>Agaricineae</taxon>
        <taxon>Strophariaceae</taxon>
        <taxon>Psilocybe</taxon>
    </lineage>
</organism>
<proteinExistence type="predicted"/>
<feature type="region of interest" description="Disordered" evidence="1">
    <location>
        <begin position="1"/>
        <end position="26"/>
    </location>
</feature>
<keyword evidence="3" id="KW-1185">Reference proteome</keyword>
<feature type="compositionally biased region" description="Low complexity" evidence="1">
    <location>
        <begin position="57"/>
        <end position="69"/>
    </location>
</feature>
<evidence type="ECO:0000313" key="3">
    <source>
        <dbReference type="Proteomes" id="UP000283269"/>
    </source>
</evidence>
<dbReference type="InParanoid" id="A0A409XZA2"/>
<name>A0A409XZA2_PSICY</name>
<evidence type="ECO:0000256" key="1">
    <source>
        <dbReference type="SAM" id="MobiDB-lite"/>
    </source>
</evidence>
<dbReference type="AlphaFoldDB" id="A0A409XZA2"/>
<comment type="caution">
    <text evidence="2">The sequence shown here is derived from an EMBL/GenBank/DDBJ whole genome shotgun (WGS) entry which is preliminary data.</text>
</comment>
<feature type="region of interest" description="Disordered" evidence="1">
    <location>
        <begin position="44"/>
        <end position="72"/>
    </location>
</feature>
<protein>
    <submittedName>
        <fullName evidence="2">Uncharacterized protein</fullName>
    </submittedName>
</protein>
<evidence type="ECO:0000313" key="2">
    <source>
        <dbReference type="EMBL" id="PPQ96049.1"/>
    </source>
</evidence>
<reference evidence="2 3" key="1">
    <citation type="journal article" date="2018" name="Evol. Lett.">
        <title>Horizontal gene cluster transfer increased hallucinogenic mushroom diversity.</title>
        <authorList>
            <person name="Reynolds H.T."/>
            <person name="Vijayakumar V."/>
            <person name="Gluck-Thaler E."/>
            <person name="Korotkin H.B."/>
            <person name="Matheny P.B."/>
            <person name="Slot J.C."/>
        </authorList>
    </citation>
    <scope>NUCLEOTIDE SEQUENCE [LARGE SCALE GENOMIC DNA]</scope>
    <source>
        <strain evidence="2 3">2631</strain>
    </source>
</reference>
<dbReference type="EMBL" id="NHYD01000001">
    <property type="protein sequence ID" value="PPQ96049.1"/>
    <property type="molecule type" value="Genomic_DNA"/>
</dbReference>
<accession>A0A409XZA2</accession>
<feature type="compositionally biased region" description="Polar residues" evidence="1">
    <location>
        <begin position="1"/>
        <end position="11"/>
    </location>
</feature>